<evidence type="ECO:0000256" key="1">
    <source>
        <dbReference type="SAM" id="Coils"/>
    </source>
</evidence>
<dbReference type="GO" id="GO:0032259">
    <property type="term" value="P:methylation"/>
    <property type="evidence" value="ECO:0007669"/>
    <property type="project" value="UniProtKB-KW"/>
</dbReference>
<dbReference type="AlphaFoldDB" id="A0A554X0J9"/>
<sequence length="382" mass="41111">MSDAQPTDTPPSPAPAPAPSAGTGLRLLAGAAVALAAVAVAGTGVLWQRLARTQEELARRTTDAQAELAATRVLAEQAQATVAELQARLGVAELKLSEVSLQRSQLEELMLSVSRSRDDALVQDLEAALRLAIQQSQLTGSIQPMVTALQGAEQRIARAAQPRLNPVQRAIARDLDRIRAATLVDVPALVARLDELARTVDEWPLRAGPPRAETRHPRATPLDTPVDDGGGPPQAAAPASEDAAPAAGTADTLWARVSATLQRWVDLGWARLSAATRDLVRLRRIDQPEAVLLAPEQAYFLRENVRLMLLNARLGVLARQFDSARADVRAVERHLRRYFDVDAPSMARTLDMLQALQRDLRQETLPRPDETLAALAAAAGGR</sequence>
<keyword evidence="5" id="KW-1185">Reference proteome</keyword>
<evidence type="ECO:0000313" key="5">
    <source>
        <dbReference type="Proteomes" id="UP000318542"/>
    </source>
</evidence>
<dbReference type="PANTHER" id="PTHR38043:SF1">
    <property type="entry name" value="PROTEIN HEMX"/>
    <property type="match status" value="1"/>
</dbReference>
<keyword evidence="1" id="KW-0175">Coiled coil</keyword>
<dbReference type="InterPro" id="IPR007470">
    <property type="entry name" value="HemX"/>
</dbReference>
<protein>
    <submittedName>
        <fullName evidence="4">Putative uroporphyrinogen-III C-methyltransferase</fullName>
        <ecNumber evidence="4">2.1.1.107</ecNumber>
    </submittedName>
</protein>
<keyword evidence="3" id="KW-0812">Transmembrane</keyword>
<feature type="compositionally biased region" description="Low complexity" evidence="2">
    <location>
        <begin position="233"/>
        <end position="245"/>
    </location>
</feature>
<feature type="coiled-coil region" evidence="1">
    <location>
        <begin position="68"/>
        <end position="95"/>
    </location>
</feature>
<dbReference type="EMBL" id="VJOL01000026">
    <property type="protein sequence ID" value="TSE29371.1"/>
    <property type="molecule type" value="Genomic_DNA"/>
</dbReference>
<keyword evidence="4" id="KW-0808">Transferase</keyword>
<dbReference type="EC" id="2.1.1.107" evidence="4"/>
<evidence type="ECO:0000313" key="4">
    <source>
        <dbReference type="EMBL" id="TSE29371.1"/>
    </source>
</evidence>
<reference evidence="4 5" key="1">
    <citation type="submission" date="2019-07" db="EMBL/GenBank/DDBJ databases">
        <title>Tepidimonas thermarum AA-1 draft genome.</title>
        <authorList>
            <person name="Da Costa M.S."/>
            <person name="Froufe H.J.C."/>
            <person name="Egas C."/>
            <person name="Albuquerque L."/>
        </authorList>
    </citation>
    <scope>NUCLEOTIDE SEQUENCE [LARGE SCALE GENOMIC DNA]</scope>
    <source>
        <strain evidence="4 5">AA-1</strain>
    </source>
</reference>
<evidence type="ECO:0000256" key="2">
    <source>
        <dbReference type="SAM" id="MobiDB-lite"/>
    </source>
</evidence>
<feature type="region of interest" description="Disordered" evidence="2">
    <location>
        <begin position="206"/>
        <end position="245"/>
    </location>
</feature>
<gene>
    <name evidence="4" type="primary">hemX</name>
    <name evidence="4" type="ORF">Tther_01535</name>
</gene>
<dbReference type="Pfam" id="PF04375">
    <property type="entry name" value="HemX"/>
    <property type="match status" value="2"/>
</dbReference>
<keyword evidence="4" id="KW-0489">Methyltransferase</keyword>
<proteinExistence type="predicted"/>
<organism evidence="4 5">
    <name type="scientific">Tepidimonas thermarum</name>
    <dbReference type="NCBI Taxonomy" id="335431"/>
    <lineage>
        <taxon>Bacteria</taxon>
        <taxon>Pseudomonadati</taxon>
        <taxon>Pseudomonadota</taxon>
        <taxon>Betaproteobacteria</taxon>
        <taxon>Burkholderiales</taxon>
        <taxon>Tepidimonas</taxon>
    </lineage>
</organism>
<accession>A0A554X0J9</accession>
<name>A0A554X0J9_9BURK</name>
<dbReference type="PANTHER" id="PTHR38043">
    <property type="entry name" value="PROTEIN HEMX"/>
    <property type="match status" value="1"/>
</dbReference>
<feature type="region of interest" description="Disordered" evidence="2">
    <location>
        <begin position="1"/>
        <end position="20"/>
    </location>
</feature>
<keyword evidence="3" id="KW-0472">Membrane</keyword>
<feature type="transmembrane region" description="Helical" evidence="3">
    <location>
        <begin position="27"/>
        <end position="47"/>
    </location>
</feature>
<comment type="caution">
    <text evidence="4">The sequence shown here is derived from an EMBL/GenBank/DDBJ whole genome shotgun (WGS) entry which is preliminary data.</text>
</comment>
<dbReference type="Proteomes" id="UP000318542">
    <property type="component" value="Unassembled WGS sequence"/>
</dbReference>
<dbReference type="RefSeq" id="WP_246098955.1">
    <property type="nucleotide sequence ID" value="NZ_VJOL01000026.1"/>
</dbReference>
<evidence type="ECO:0000256" key="3">
    <source>
        <dbReference type="SAM" id="Phobius"/>
    </source>
</evidence>
<feature type="compositionally biased region" description="Pro residues" evidence="2">
    <location>
        <begin position="8"/>
        <end position="18"/>
    </location>
</feature>
<dbReference type="GO" id="GO:0004851">
    <property type="term" value="F:uroporphyrin-III C-methyltransferase activity"/>
    <property type="evidence" value="ECO:0007669"/>
    <property type="project" value="UniProtKB-EC"/>
</dbReference>
<keyword evidence="3" id="KW-1133">Transmembrane helix</keyword>